<accession>A0A367GSU3</accession>
<name>A0A367GSU3_9SPHI</name>
<dbReference type="PROSITE" id="PS51257">
    <property type="entry name" value="PROKAR_LIPOPROTEIN"/>
    <property type="match status" value="1"/>
</dbReference>
<dbReference type="EMBL" id="QGDC01000001">
    <property type="protein sequence ID" value="RCH56499.1"/>
    <property type="molecule type" value="Genomic_DNA"/>
</dbReference>
<evidence type="ECO:0000313" key="2">
    <source>
        <dbReference type="Proteomes" id="UP000253209"/>
    </source>
</evidence>
<gene>
    <name evidence="1" type="ORF">DJ568_01175</name>
</gene>
<dbReference type="AlphaFoldDB" id="A0A367GSU3"/>
<protein>
    <submittedName>
        <fullName evidence="1">Uncharacterized protein</fullName>
    </submittedName>
</protein>
<dbReference type="RefSeq" id="WP_114003396.1">
    <property type="nucleotide sequence ID" value="NZ_QGDC01000001.1"/>
</dbReference>
<sequence length="179" mass="20658">MYWYKPSRIFIIFITIAGLQACRPGVDAASANFFDLKGFFEADSSRLTRLNPLVNKTAKHNGKTETKRVHIKNWGEELALFINSDINKPAWKSSYATVENDTIVHYKAIEPELKTREIVIKKLGKKIMSIGITNHTENFLYTNTEKLIYYPDSLYRINKTQQVRLIGKNVYVIEGRLAR</sequence>
<dbReference type="Proteomes" id="UP000253209">
    <property type="component" value="Unassembled WGS sequence"/>
</dbReference>
<proteinExistence type="predicted"/>
<reference evidence="1 2" key="1">
    <citation type="submission" date="2018-05" db="EMBL/GenBank/DDBJ databases">
        <title>Mucilaginibacter hurinus sp. nov., isolated from briquette warehouse soil.</title>
        <authorList>
            <person name="Choi L."/>
        </authorList>
    </citation>
    <scope>NUCLEOTIDE SEQUENCE [LARGE SCALE GENOMIC DNA]</scope>
    <source>
        <strain evidence="1 2">ZR32</strain>
    </source>
</reference>
<evidence type="ECO:0000313" key="1">
    <source>
        <dbReference type="EMBL" id="RCH56499.1"/>
    </source>
</evidence>
<comment type="caution">
    <text evidence="1">The sequence shown here is derived from an EMBL/GenBank/DDBJ whole genome shotgun (WGS) entry which is preliminary data.</text>
</comment>
<keyword evidence="2" id="KW-1185">Reference proteome</keyword>
<organism evidence="1 2">
    <name type="scientific">Mucilaginibacter hurinus</name>
    <dbReference type="NCBI Taxonomy" id="2201324"/>
    <lineage>
        <taxon>Bacteria</taxon>
        <taxon>Pseudomonadati</taxon>
        <taxon>Bacteroidota</taxon>
        <taxon>Sphingobacteriia</taxon>
        <taxon>Sphingobacteriales</taxon>
        <taxon>Sphingobacteriaceae</taxon>
        <taxon>Mucilaginibacter</taxon>
    </lineage>
</organism>
<dbReference type="OrthoDB" id="794757at2"/>